<reference evidence="1" key="1">
    <citation type="submission" date="2018-07" db="EMBL/GenBank/DDBJ databases">
        <authorList>
            <consortium name="Genoscope - CEA"/>
            <person name="William W."/>
        </authorList>
    </citation>
    <scope>NUCLEOTIDE SEQUENCE</scope>
    <source>
        <strain evidence="1">IK1</strain>
    </source>
</reference>
<organism evidence="1">
    <name type="scientific">Uncultured Desulfatiglans sp</name>
    <dbReference type="NCBI Taxonomy" id="1748965"/>
    <lineage>
        <taxon>Bacteria</taxon>
        <taxon>Pseudomonadati</taxon>
        <taxon>Thermodesulfobacteriota</taxon>
        <taxon>Desulfobacteria</taxon>
        <taxon>Desulfatiglandales</taxon>
        <taxon>Desulfatiglandaceae</taxon>
        <taxon>Desulfatiglans</taxon>
        <taxon>environmental samples</taxon>
    </lineage>
</organism>
<protein>
    <submittedName>
        <fullName evidence="1">Uncharacterized protein</fullName>
    </submittedName>
</protein>
<name>A0A653A768_UNCDX</name>
<accession>A0A653A768</accession>
<evidence type="ECO:0000313" key="1">
    <source>
        <dbReference type="EMBL" id="VBB43850.1"/>
    </source>
</evidence>
<dbReference type="EMBL" id="UPXX01000027">
    <property type="protein sequence ID" value="VBB43850.1"/>
    <property type="molecule type" value="Genomic_DNA"/>
</dbReference>
<proteinExistence type="predicted"/>
<dbReference type="AlphaFoldDB" id="A0A653A768"/>
<sequence>MKNEVEGQGVLTEPGASRPPLFSLVPVGLSGAAPCCNAVFLRDALPLGFFAGTKTFMIQIDLW</sequence>
<gene>
    <name evidence="1" type="ORF">TRIP_B330040</name>
</gene>